<proteinExistence type="predicted"/>
<sequence>TVLLPHQIILTSNSLTSTTALSYKFIFTTNYVPTFMINAFKSQNDLKTALHFVVAILGLVEYNDTVTVN</sequence>
<organism evidence="1 2">
    <name type="scientific">Gigaspora margarita</name>
    <dbReference type="NCBI Taxonomy" id="4874"/>
    <lineage>
        <taxon>Eukaryota</taxon>
        <taxon>Fungi</taxon>
        <taxon>Fungi incertae sedis</taxon>
        <taxon>Mucoromycota</taxon>
        <taxon>Glomeromycotina</taxon>
        <taxon>Glomeromycetes</taxon>
        <taxon>Diversisporales</taxon>
        <taxon>Gigasporaceae</taxon>
        <taxon>Gigaspora</taxon>
    </lineage>
</organism>
<name>A0ABN7X6A0_GIGMA</name>
<keyword evidence="2" id="KW-1185">Reference proteome</keyword>
<accession>A0ABN7X6A0</accession>
<feature type="non-terminal residue" evidence="1">
    <location>
        <position position="69"/>
    </location>
</feature>
<protein>
    <submittedName>
        <fullName evidence="1">44811_t:CDS:1</fullName>
    </submittedName>
</protein>
<dbReference type="Proteomes" id="UP000789901">
    <property type="component" value="Unassembled WGS sequence"/>
</dbReference>
<evidence type="ECO:0000313" key="2">
    <source>
        <dbReference type="Proteomes" id="UP000789901"/>
    </source>
</evidence>
<evidence type="ECO:0000313" key="1">
    <source>
        <dbReference type="EMBL" id="CAG8848169.1"/>
    </source>
</evidence>
<feature type="non-terminal residue" evidence="1">
    <location>
        <position position="1"/>
    </location>
</feature>
<dbReference type="EMBL" id="CAJVQB010090953">
    <property type="protein sequence ID" value="CAG8848169.1"/>
    <property type="molecule type" value="Genomic_DNA"/>
</dbReference>
<comment type="caution">
    <text evidence="1">The sequence shown here is derived from an EMBL/GenBank/DDBJ whole genome shotgun (WGS) entry which is preliminary data.</text>
</comment>
<reference evidence="1 2" key="1">
    <citation type="submission" date="2021-06" db="EMBL/GenBank/DDBJ databases">
        <authorList>
            <person name="Kallberg Y."/>
            <person name="Tangrot J."/>
            <person name="Rosling A."/>
        </authorList>
    </citation>
    <scope>NUCLEOTIDE SEQUENCE [LARGE SCALE GENOMIC DNA]</scope>
    <source>
        <strain evidence="1 2">120-4 pot B 10/14</strain>
    </source>
</reference>
<gene>
    <name evidence="1" type="ORF">GMARGA_LOCUS39051</name>
</gene>